<evidence type="ECO:0000313" key="2">
    <source>
        <dbReference type="EMBL" id="KAK2660941.1"/>
    </source>
</evidence>
<name>A0AAE0CRQ0_9ROSI</name>
<evidence type="ECO:0000313" key="3">
    <source>
        <dbReference type="Proteomes" id="UP001280121"/>
    </source>
</evidence>
<comment type="caution">
    <text evidence="2">The sequence shown here is derived from an EMBL/GenBank/DDBJ whole genome shotgun (WGS) entry which is preliminary data.</text>
</comment>
<sequence>MDYAFAYIVSNGGLHNHKEEDYPYFMEESTCELKKEESEIVAINGNHDVP</sequence>
<dbReference type="Proteomes" id="UP001280121">
    <property type="component" value="Unassembled WGS sequence"/>
</dbReference>
<dbReference type="SUPFAM" id="SSF54001">
    <property type="entry name" value="Cysteine proteinases"/>
    <property type="match status" value="1"/>
</dbReference>
<dbReference type="InterPro" id="IPR000668">
    <property type="entry name" value="Peptidase_C1A_C"/>
</dbReference>
<proteinExistence type="predicted"/>
<dbReference type="AlphaFoldDB" id="A0AAE0CRQ0"/>
<feature type="domain" description="Peptidase C1A papain C-terminal" evidence="1">
    <location>
        <begin position="1"/>
        <end position="48"/>
    </location>
</feature>
<keyword evidence="3" id="KW-1185">Reference proteome</keyword>
<dbReference type="GO" id="GO:0006508">
    <property type="term" value="P:proteolysis"/>
    <property type="evidence" value="ECO:0007669"/>
    <property type="project" value="InterPro"/>
</dbReference>
<protein>
    <recommendedName>
        <fullName evidence="1">Peptidase C1A papain C-terminal domain-containing protein</fullName>
    </recommendedName>
</protein>
<gene>
    <name evidence="2" type="ORF">Ddye_007474</name>
</gene>
<dbReference type="EMBL" id="JANJYI010000002">
    <property type="protein sequence ID" value="KAK2660941.1"/>
    <property type="molecule type" value="Genomic_DNA"/>
</dbReference>
<dbReference type="GO" id="GO:0008234">
    <property type="term" value="F:cysteine-type peptidase activity"/>
    <property type="evidence" value="ECO:0007669"/>
    <property type="project" value="InterPro"/>
</dbReference>
<dbReference type="InterPro" id="IPR038765">
    <property type="entry name" value="Papain-like_cys_pep_sf"/>
</dbReference>
<organism evidence="2 3">
    <name type="scientific">Dipteronia dyeriana</name>
    <dbReference type="NCBI Taxonomy" id="168575"/>
    <lineage>
        <taxon>Eukaryota</taxon>
        <taxon>Viridiplantae</taxon>
        <taxon>Streptophyta</taxon>
        <taxon>Embryophyta</taxon>
        <taxon>Tracheophyta</taxon>
        <taxon>Spermatophyta</taxon>
        <taxon>Magnoliopsida</taxon>
        <taxon>eudicotyledons</taxon>
        <taxon>Gunneridae</taxon>
        <taxon>Pentapetalae</taxon>
        <taxon>rosids</taxon>
        <taxon>malvids</taxon>
        <taxon>Sapindales</taxon>
        <taxon>Sapindaceae</taxon>
        <taxon>Hippocastanoideae</taxon>
        <taxon>Acereae</taxon>
        <taxon>Dipteronia</taxon>
    </lineage>
</organism>
<reference evidence="2" key="1">
    <citation type="journal article" date="2023" name="Plant J.">
        <title>Genome sequences and population genomics provide insights into the demographic history, inbreeding, and mutation load of two 'living fossil' tree species of Dipteronia.</title>
        <authorList>
            <person name="Feng Y."/>
            <person name="Comes H.P."/>
            <person name="Chen J."/>
            <person name="Zhu S."/>
            <person name="Lu R."/>
            <person name="Zhang X."/>
            <person name="Li P."/>
            <person name="Qiu J."/>
            <person name="Olsen K.M."/>
            <person name="Qiu Y."/>
        </authorList>
    </citation>
    <scope>NUCLEOTIDE SEQUENCE</scope>
    <source>
        <strain evidence="2">KIB01</strain>
    </source>
</reference>
<accession>A0AAE0CRQ0</accession>
<dbReference type="Pfam" id="PF00112">
    <property type="entry name" value="Peptidase_C1"/>
    <property type="match status" value="1"/>
</dbReference>
<evidence type="ECO:0000259" key="1">
    <source>
        <dbReference type="Pfam" id="PF00112"/>
    </source>
</evidence>